<feature type="region of interest" description="Disordered" evidence="1">
    <location>
        <begin position="315"/>
        <end position="338"/>
    </location>
</feature>
<feature type="region of interest" description="Disordered" evidence="1">
    <location>
        <begin position="24"/>
        <end position="150"/>
    </location>
</feature>
<name>A0A2V3IZ62_9FLOR</name>
<organism evidence="2 3">
    <name type="scientific">Gracilariopsis chorda</name>
    <dbReference type="NCBI Taxonomy" id="448386"/>
    <lineage>
        <taxon>Eukaryota</taxon>
        <taxon>Rhodophyta</taxon>
        <taxon>Florideophyceae</taxon>
        <taxon>Rhodymeniophycidae</taxon>
        <taxon>Gracilariales</taxon>
        <taxon>Gracilariaceae</taxon>
        <taxon>Gracilariopsis</taxon>
    </lineage>
</organism>
<dbReference type="PANTHER" id="PTHR37067:SF3">
    <property type="entry name" value="PX DOMAIN-CONTAINING PROTEIN"/>
    <property type="match status" value="1"/>
</dbReference>
<sequence>MQSTDTTDAQHAAALAAANLMEVDEDTRPVMSEPMSIDGTATRSKIKREAQQQVPISKPSALRSNPVAMQPRPSEVTMKRTQAFPAGDDISSAKPLAPQHPCEAALKPSNTKVPSATKRFRKEESSPVEKEDRDQVRKRSLETGETPAPKRQRINGCALLAKGFELHRIGSEQWPSELMIIASRDDKNGNPLWGACALCSRGSSPNNIYTQKHPFKLNKVRTHLRKQHPEEEWKNYSAMDPHQKLEFLRDRPSSFEKIRKFVMRASKGAGSWNDAEYTRIYLSNEPIEDLVSNTMKSATVSKERPPRFQDDLSTQRMVSANQSKVKETHKKLTRATRQEQPHINFSPTASMCSNGWQSFISTLPSILHSDDPENNAGHFNSRQEVNWEQDAVKVAPRSPRGFFEASKEYLALTSHFPKHTVWTHLEIPRLVVGGPLRDPWSPKSQTLDDAFLMPSTYLDLPERRVGLITRKGNEHCTRLLSAITLFYLVRGFSCSMIARVLDLMTDESEAIDGKPTGSLLPLIVCVGNSICAESLRVLRNELNRNEDYNWAFPLVTRPCPELSNSGIEIIIPLRTRLRERYDLHLVSVRCQKDAGKTVLKILDAVCQEWKIRLSGINSGVPRDDIRRKDVERAIFEAIVKSDGVQHMVLVSMECPESKRLSSPEAFSTMSEEEFAGLVKSHATRLGTIIRPDNLIDDHKSLPEMIAARSCDEEFVPEEHPKRSRDGRNSDPCNSEFDRKWRGLPSTLKVFAEGLRPLYESHEEPLSQPGCLRAGIFDTEFLSEQGIDPLLERIFHARSLLKVWASQELPVNCRYGPPNRKHTANTAGIWEGNWSNLSRGMFDLAP</sequence>
<feature type="region of interest" description="Disordered" evidence="1">
    <location>
        <begin position="712"/>
        <end position="735"/>
    </location>
</feature>
<protein>
    <submittedName>
        <fullName evidence="2">Uncharacterized protein</fullName>
    </submittedName>
</protein>
<gene>
    <name evidence="2" type="ORF">BWQ96_02765</name>
</gene>
<evidence type="ECO:0000313" key="3">
    <source>
        <dbReference type="Proteomes" id="UP000247409"/>
    </source>
</evidence>
<accession>A0A2V3IZ62</accession>
<dbReference type="Proteomes" id="UP000247409">
    <property type="component" value="Unassembled WGS sequence"/>
</dbReference>
<feature type="compositionally biased region" description="Basic and acidic residues" evidence="1">
    <location>
        <begin position="716"/>
        <end position="728"/>
    </location>
</feature>
<keyword evidence="3" id="KW-1185">Reference proteome</keyword>
<feature type="compositionally biased region" description="Basic and acidic residues" evidence="1">
    <location>
        <begin position="121"/>
        <end position="142"/>
    </location>
</feature>
<dbReference type="AlphaFoldDB" id="A0A2V3IZ62"/>
<comment type="caution">
    <text evidence="2">The sequence shown here is derived from an EMBL/GenBank/DDBJ whole genome shotgun (WGS) entry which is preliminary data.</text>
</comment>
<evidence type="ECO:0000256" key="1">
    <source>
        <dbReference type="SAM" id="MobiDB-lite"/>
    </source>
</evidence>
<evidence type="ECO:0000313" key="2">
    <source>
        <dbReference type="EMBL" id="PXF47434.1"/>
    </source>
</evidence>
<dbReference type="EMBL" id="NBIV01000024">
    <property type="protein sequence ID" value="PXF47434.1"/>
    <property type="molecule type" value="Genomic_DNA"/>
</dbReference>
<proteinExistence type="predicted"/>
<dbReference type="OrthoDB" id="10622343at2759"/>
<reference evidence="2 3" key="1">
    <citation type="journal article" date="2018" name="Mol. Biol. Evol.">
        <title>Analysis of the draft genome of the red seaweed Gracilariopsis chorda provides insights into genome size evolution in Rhodophyta.</title>
        <authorList>
            <person name="Lee J."/>
            <person name="Yang E.C."/>
            <person name="Graf L."/>
            <person name="Yang J.H."/>
            <person name="Qiu H."/>
            <person name="Zel Zion U."/>
            <person name="Chan C.X."/>
            <person name="Stephens T.G."/>
            <person name="Weber A.P.M."/>
            <person name="Boo G.H."/>
            <person name="Boo S.M."/>
            <person name="Kim K.M."/>
            <person name="Shin Y."/>
            <person name="Jung M."/>
            <person name="Lee S.J."/>
            <person name="Yim H.S."/>
            <person name="Lee J.H."/>
            <person name="Bhattacharya D."/>
            <person name="Yoon H.S."/>
        </authorList>
    </citation>
    <scope>NUCLEOTIDE SEQUENCE [LARGE SCALE GENOMIC DNA]</scope>
    <source>
        <strain evidence="2 3">SKKU-2015</strain>
        <tissue evidence="2">Whole body</tissue>
    </source>
</reference>
<dbReference type="PANTHER" id="PTHR37067">
    <property type="entry name" value="PX DOMAIN-CONTAINING PROTEIN"/>
    <property type="match status" value="1"/>
</dbReference>